<gene>
    <name evidence="1" type="ORF">ENS06_15835</name>
</gene>
<evidence type="ECO:0000313" key="1">
    <source>
        <dbReference type="EMBL" id="HFK98782.1"/>
    </source>
</evidence>
<dbReference type="AlphaFoldDB" id="A0A832EBW5"/>
<accession>A0A832EBW5</accession>
<dbReference type="Pfam" id="PF09700">
    <property type="entry name" value="Cas_Cmr3"/>
    <property type="match status" value="1"/>
</dbReference>
<dbReference type="Gene3D" id="2.60.40.4350">
    <property type="match status" value="1"/>
</dbReference>
<reference evidence="1" key="1">
    <citation type="journal article" date="2020" name="mSystems">
        <title>Genome- and Community-Level Interaction Insights into Carbon Utilization and Element Cycling Functions of Hydrothermarchaeota in Hydrothermal Sediment.</title>
        <authorList>
            <person name="Zhou Z."/>
            <person name="Liu Y."/>
            <person name="Xu W."/>
            <person name="Pan J."/>
            <person name="Luo Z.H."/>
            <person name="Li M."/>
        </authorList>
    </citation>
    <scope>NUCLEOTIDE SEQUENCE [LARGE SCALE GENOMIC DNA]</scope>
    <source>
        <strain evidence="1">SpSt-456</strain>
    </source>
</reference>
<sequence length="374" mass="40804">MTVLTITPVDVLMLRGNRLFGGAVHGGAHMPPWPSVVTGAVISRALADQNRVGHVTMAPDQADRLVREALGEDFCLRSLWILSRGTLWFPAPADLVVLGEGKDALTVRRMVPRKLPSGLATSCPLEMLPVLDVKERRKPAESVWLSMEGWQSHLQGALPQASQVTTADQLWAVDPRLGIALDAGSRTVKTGAIYTTDAVAVKADTHLIAAFCGTNIPTEGLLRLGGDGRAAEIRQADPSIREQLEGFGRPKAGWKGFRMILATPGLFPSGWLPPGADQQAGYMLQVDGLKARLVAAAIPRHQVISGWDLAEQVPKPAQKVIPAGACYWFTVDEGDSAALQRLHEEGLWPLMEKQHPVYRRKREGWNHVWFGPWT</sequence>
<name>A0A832EBW5_9BACT</name>
<proteinExistence type="predicted"/>
<dbReference type="InterPro" id="IPR019117">
    <property type="entry name" value="CRISPR-assoc_protein_Cmr3"/>
</dbReference>
<protein>
    <submittedName>
        <fullName evidence="1">Type III-B CRISPR module-associated protein Cmr3</fullName>
    </submittedName>
</protein>
<comment type="caution">
    <text evidence="1">The sequence shown here is derived from an EMBL/GenBank/DDBJ whole genome shotgun (WGS) entry which is preliminary data.</text>
</comment>
<organism evidence="1">
    <name type="scientific">Desulfacinum infernum</name>
    <dbReference type="NCBI Taxonomy" id="35837"/>
    <lineage>
        <taxon>Bacteria</taxon>
        <taxon>Pseudomonadati</taxon>
        <taxon>Thermodesulfobacteriota</taxon>
        <taxon>Syntrophobacteria</taxon>
        <taxon>Syntrophobacterales</taxon>
        <taxon>Syntrophobacteraceae</taxon>
        <taxon>Desulfacinum</taxon>
    </lineage>
</organism>
<dbReference type="EMBL" id="DSTK01000041">
    <property type="protein sequence ID" value="HFK98782.1"/>
    <property type="molecule type" value="Genomic_DNA"/>
</dbReference>